<proteinExistence type="predicted"/>
<feature type="chain" id="PRO_5039198628" description="DUF4352 domain-containing protein" evidence="2">
    <location>
        <begin position="20"/>
        <end position="196"/>
    </location>
</feature>
<keyword evidence="4" id="KW-1185">Reference proteome</keyword>
<evidence type="ECO:0000256" key="1">
    <source>
        <dbReference type="SAM" id="MobiDB-lite"/>
    </source>
</evidence>
<keyword evidence="2" id="KW-0732">Signal</keyword>
<feature type="compositionally biased region" description="Low complexity" evidence="1">
    <location>
        <begin position="22"/>
        <end position="31"/>
    </location>
</feature>
<dbReference type="AlphaFoldDB" id="A0A0H4QG41"/>
<evidence type="ECO:0008006" key="5">
    <source>
        <dbReference type="Google" id="ProtNLM"/>
    </source>
</evidence>
<organism evidence="3 4">
    <name type="scientific">Companilactobacillus ginsenosidimutans</name>
    <dbReference type="NCBI Taxonomy" id="1007676"/>
    <lineage>
        <taxon>Bacteria</taxon>
        <taxon>Bacillati</taxon>
        <taxon>Bacillota</taxon>
        <taxon>Bacilli</taxon>
        <taxon>Lactobacillales</taxon>
        <taxon>Lactobacillaceae</taxon>
        <taxon>Companilactobacillus</taxon>
    </lineage>
</organism>
<accession>A0A0H4QG41</accession>
<feature type="region of interest" description="Disordered" evidence="1">
    <location>
        <begin position="174"/>
        <end position="196"/>
    </location>
</feature>
<evidence type="ECO:0000313" key="4">
    <source>
        <dbReference type="Proteomes" id="UP000036106"/>
    </source>
</evidence>
<evidence type="ECO:0000256" key="2">
    <source>
        <dbReference type="SAM" id="SignalP"/>
    </source>
</evidence>
<dbReference type="OrthoDB" id="9984460at2"/>
<name>A0A0H4QG41_9LACO</name>
<dbReference type="PROSITE" id="PS51257">
    <property type="entry name" value="PROKAR_LIPOPROTEIN"/>
    <property type="match status" value="1"/>
</dbReference>
<dbReference type="RefSeq" id="WP_048703797.1">
    <property type="nucleotide sequence ID" value="NZ_CP012034.1"/>
</dbReference>
<dbReference type="Proteomes" id="UP000036106">
    <property type="component" value="Chromosome"/>
</dbReference>
<feature type="signal peptide" evidence="2">
    <location>
        <begin position="1"/>
        <end position="19"/>
    </location>
</feature>
<dbReference type="EMBL" id="CP012034">
    <property type="protein sequence ID" value="AKP66892.1"/>
    <property type="molecule type" value="Genomic_DNA"/>
</dbReference>
<reference evidence="4" key="1">
    <citation type="submission" date="2015-07" db="EMBL/GenBank/DDBJ databases">
        <title>Lactobacillus ginsenosidimutans/EMML 3141/ whole genome sequencing.</title>
        <authorList>
            <person name="Kim M.K."/>
            <person name="Im W.-T."/>
            <person name="Srinivasan S."/>
            <person name="Lee J.-J."/>
        </authorList>
    </citation>
    <scope>NUCLEOTIDE SEQUENCE [LARGE SCALE GENOMIC DNA]</scope>
    <source>
        <strain evidence="4">EMML 3041</strain>
    </source>
</reference>
<sequence length="196" mass="21465">MKKLALGMTLLASVTLLSACGSSSSSSSNSSKTETIAKKKDSNIKTIQSKSITGNTVGVMKITTTKITQEKVTKSENSKTDAEYNFDGYKTLPKHYYRTTVHYTLKNVGNKKLGLGYSDMSFVDGDGQKYTDSSDTTFGFNDCSYEDLQPNNSESDKFILITTKPISNLKSYSINTGQQNENDDTMLSEGGVINFK</sequence>
<feature type="region of interest" description="Disordered" evidence="1">
    <location>
        <begin position="20"/>
        <end position="40"/>
    </location>
</feature>
<dbReference type="PATRIC" id="fig|1007676.4.peg.929"/>
<dbReference type="KEGG" id="lgn:ABM34_04525"/>
<dbReference type="STRING" id="1007676.ABM34_04525"/>
<evidence type="ECO:0000313" key="3">
    <source>
        <dbReference type="EMBL" id="AKP66892.1"/>
    </source>
</evidence>
<protein>
    <recommendedName>
        <fullName evidence="5">DUF4352 domain-containing protein</fullName>
    </recommendedName>
</protein>
<gene>
    <name evidence="3" type="ORF">ABM34_04525</name>
</gene>